<dbReference type="Gene3D" id="3.40.630.10">
    <property type="entry name" value="Zn peptidases"/>
    <property type="match status" value="1"/>
</dbReference>
<keyword evidence="3 7" id="KW-0479">Metal-binding</keyword>
<keyword evidence="5 7" id="KW-0862">Zinc</keyword>
<dbReference type="InterPro" id="IPR017141">
    <property type="entry name" value="Pept_M20_carboxypep"/>
</dbReference>
<dbReference type="PANTHER" id="PTHR45962">
    <property type="entry name" value="N-FATTY-ACYL-AMINO ACID SYNTHASE/HYDROLASE PM20D1"/>
    <property type="match status" value="1"/>
</dbReference>
<feature type="active site" evidence="6">
    <location>
        <position position="185"/>
    </location>
</feature>
<dbReference type="InParanoid" id="A0A194XA10"/>
<dbReference type="GeneID" id="28819077"/>
<sequence length="584" mass="65618">MRLKAQNYTLLRQGEDDPLPRPAERRRWNQRPIWQWIVPGLLALTVVLALIITRATRGEKDSNWDHNSNLPACPQYPALKALSSDREKLEDEVKHTINSDEFFEKSLKNMQGAVQIPTESFDDMGKVGNDTRWDIFKDFHKYLEKTFPLVYSKLEFTPINTYGILLEWKGKDSSLKPYLFMGHQDVVPVPKVTESRWKYPPYSAHYDGRFIWGRGATDCKNVLIGVLEAFETLLEKDFTPERTILAGFGFDEEISGYQGAQYIAQHLEETRGKDSIDLIIDEGGLGVKDMNGAIFALPGLGEKGYFDARITVETAGGHSSVPPDHTGIGILSQIVSAIEAAPYEPELTPVNPYYTTLQCSAEHSPKLDSWLRKTIQKALSSKKAAKEVADYLASKDIFQRYLMQTSQATDLVSGGVKINALPEKVYAVVNHRIAVESRVKDVQANLKSVIESKILTKFPMSLNAFGDVIGNTSTSAVGQIILEEFDEQPLEPSPVSPFDTDAYKIFTGTIKQVMGEDVIVAPSLMTGNTDTKFYWNLSKNIYRFAPVREGGRENAHTVDERIGMKEHIEGVRFYAQMIMNGERS</sequence>
<accession>A0A194XA10</accession>
<keyword evidence="12" id="KW-1185">Reference proteome</keyword>
<dbReference type="FunFam" id="1.10.150.900:FF:000003">
    <property type="entry name" value="N-fatty-acyl-amino acid synthase/hydrolase PM20D1"/>
    <property type="match status" value="1"/>
</dbReference>
<evidence type="ECO:0000256" key="5">
    <source>
        <dbReference type="ARBA" id="ARBA00022833"/>
    </source>
</evidence>
<feature type="binding site" evidence="7">
    <location>
        <position position="281"/>
    </location>
    <ligand>
        <name>Zn(2+)</name>
        <dbReference type="ChEBI" id="CHEBI:29105"/>
        <label>2</label>
    </ligand>
</feature>
<reference evidence="11 12" key="1">
    <citation type="submission" date="2015-10" db="EMBL/GenBank/DDBJ databases">
        <title>Full genome of DAOMC 229536 Phialocephala scopiformis, a fungal endophyte of spruce producing the potent anti-insectan compound rugulosin.</title>
        <authorList>
            <consortium name="DOE Joint Genome Institute"/>
            <person name="Walker A.K."/>
            <person name="Frasz S.L."/>
            <person name="Seifert K.A."/>
            <person name="Miller J.D."/>
            <person name="Mondo S.J."/>
            <person name="Labutti K."/>
            <person name="Lipzen A."/>
            <person name="Dockter R."/>
            <person name="Kennedy M."/>
            <person name="Grigoriev I.V."/>
            <person name="Spatafora J.W."/>
        </authorList>
    </citation>
    <scope>NUCLEOTIDE SEQUENCE [LARGE SCALE GENOMIC DNA]</scope>
    <source>
        <strain evidence="11 12">CBS 120377</strain>
    </source>
</reference>
<dbReference type="RefSeq" id="XP_018070962.1">
    <property type="nucleotide sequence ID" value="XM_018209351.1"/>
</dbReference>
<feature type="binding site" evidence="7">
    <location>
        <position position="253"/>
    </location>
    <ligand>
        <name>Zn(2+)</name>
        <dbReference type="ChEBI" id="CHEBI:29105"/>
        <label>1</label>
    </ligand>
</feature>
<evidence type="ECO:0000256" key="3">
    <source>
        <dbReference type="ARBA" id="ARBA00022723"/>
    </source>
</evidence>
<keyword evidence="9" id="KW-1133">Transmembrane helix</keyword>
<dbReference type="GO" id="GO:0006629">
    <property type="term" value="P:lipid metabolic process"/>
    <property type="evidence" value="ECO:0007669"/>
    <property type="project" value="UniProtKB-ARBA"/>
</dbReference>
<feature type="transmembrane region" description="Helical" evidence="9">
    <location>
        <begin position="33"/>
        <end position="52"/>
    </location>
</feature>
<dbReference type="GO" id="GO:1990845">
    <property type="term" value="P:adaptive thermogenesis"/>
    <property type="evidence" value="ECO:0007669"/>
    <property type="project" value="UniProtKB-ARBA"/>
</dbReference>
<keyword evidence="2" id="KW-0645">Protease</keyword>
<dbReference type="InterPro" id="IPR002933">
    <property type="entry name" value="Peptidase_M20"/>
</dbReference>
<keyword evidence="11" id="KW-0121">Carboxypeptidase</keyword>
<evidence type="ECO:0000313" key="12">
    <source>
        <dbReference type="Proteomes" id="UP000070700"/>
    </source>
</evidence>
<dbReference type="Gene3D" id="3.30.70.360">
    <property type="match status" value="1"/>
</dbReference>
<dbReference type="GO" id="GO:0043605">
    <property type="term" value="P:amide catabolic process"/>
    <property type="evidence" value="ECO:0007669"/>
    <property type="project" value="UniProtKB-ARBA"/>
</dbReference>
<dbReference type="OrthoDB" id="3064516at2759"/>
<dbReference type="GO" id="GO:0005576">
    <property type="term" value="C:extracellular region"/>
    <property type="evidence" value="ECO:0007669"/>
    <property type="project" value="UniProtKB-ARBA"/>
</dbReference>
<organism evidence="11 12">
    <name type="scientific">Mollisia scopiformis</name>
    <name type="common">Conifer needle endophyte fungus</name>
    <name type="synonym">Phialocephala scopiformis</name>
    <dbReference type="NCBI Taxonomy" id="149040"/>
    <lineage>
        <taxon>Eukaryota</taxon>
        <taxon>Fungi</taxon>
        <taxon>Dikarya</taxon>
        <taxon>Ascomycota</taxon>
        <taxon>Pezizomycotina</taxon>
        <taxon>Leotiomycetes</taxon>
        <taxon>Helotiales</taxon>
        <taxon>Mollisiaceae</taxon>
        <taxon>Mollisia</taxon>
    </lineage>
</organism>
<dbReference type="GO" id="GO:0004181">
    <property type="term" value="F:metallocarboxypeptidase activity"/>
    <property type="evidence" value="ECO:0007669"/>
    <property type="project" value="InterPro"/>
</dbReference>
<dbReference type="GO" id="GO:0006520">
    <property type="term" value="P:amino acid metabolic process"/>
    <property type="evidence" value="ECO:0007669"/>
    <property type="project" value="UniProtKB-ARBA"/>
</dbReference>
<dbReference type="InterPro" id="IPR047177">
    <property type="entry name" value="Pept_M20A"/>
</dbReference>
<dbReference type="Pfam" id="PF07687">
    <property type="entry name" value="M20_dimer"/>
    <property type="match status" value="1"/>
</dbReference>
<feature type="compositionally biased region" description="Basic and acidic residues" evidence="8">
    <location>
        <begin position="13"/>
        <end position="23"/>
    </location>
</feature>
<dbReference type="KEGG" id="psco:LY89DRAFT_585974"/>
<dbReference type="FunFam" id="3.40.630.10:FF:000027">
    <property type="entry name" value="N-fatty-acyl-amino acid synthase/hydrolase PM20D1"/>
    <property type="match status" value="1"/>
</dbReference>
<feature type="binding site" evidence="7">
    <location>
        <position position="218"/>
    </location>
    <ligand>
        <name>Zn(2+)</name>
        <dbReference type="ChEBI" id="CHEBI:29105"/>
        <label>1</label>
    </ligand>
</feature>
<feature type="region of interest" description="Disordered" evidence="8">
    <location>
        <begin position="1"/>
        <end position="23"/>
    </location>
</feature>
<feature type="binding site" evidence="7">
    <location>
        <position position="556"/>
    </location>
    <ligand>
        <name>Zn(2+)</name>
        <dbReference type="ChEBI" id="CHEBI:29105"/>
        <label>1</label>
    </ligand>
</feature>
<dbReference type="InterPro" id="IPR036264">
    <property type="entry name" value="Bact_exopeptidase_dim_dom"/>
</dbReference>
<evidence type="ECO:0000256" key="6">
    <source>
        <dbReference type="PIRSR" id="PIRSR037217-1"/>
    </source>
</evidence>
<keyword evidence="9" id="KW-0472">Membrane</keyword>
<dbReference type="GO" id="GO:0046872">
    <property type="term" value="F:metal ion binding"/>
    <property type="evidence" value="ECO:0007669"/>
    <property type="project" value="UniProtKB-KW"/>
</dbReference>
<protein>
    <submittedName>
        <fullName evidence="11">Carboxypeptidase S</fullName>
    </submittedName>
</protein>
<dbReference type="AlphaFoldDB" id="A0A194XA10"/>
<dbReference type="SUPFAM" id="SSF53187">
    <property type="entry name" value="Zn-dependent exopeptidases"/>
    <property type="match status" value="1"/>
</dbReference>
<keyword evidence="9" id="KW-0812">Transmembrane</keyword>
<dbReference type="PIRSF" id="PIRSF037217">
    <property type="entry name" value="Carboxypeptidase_S"/>
    <property type="match status" value="1"/>
</dbReference>
<feature type="compositionally biased region" description="Polar residues" evidence="8">
    <location>
        <begin position="1"/>
        <end position="10"/>
    </location>
</feature>
<dbReference type="PANTHER" id="PTHR45962:SF1">
    <property type="entry name" value="N-FATTY-ACYL-AMINO ACID SYNTHASE_HYDROLASE PM20D1"/>
    <property type="match status" value="1"/>
</dbReference>
<dbReference type="FunCoup" id="A0A194XA10">
    <property type="interactions" value="37"/>
</dbReference>
<dbReference type="Pfam" id="PF01546">
    <property type="entry name" value="Peptidase_M20"/>
    <property type="match status" value="1"/>
</dbReference>
<dbReference type="STRING" id="149040.A0A194XA10"/>
<dbReference type="GO" id="GO:0016810">
    <property type="term" value="F:hydrolase activity, acting on carbon-nitrogen (but not peptide) bonds"/>
    <property type="evidence" value="ECO:0007669"/>
    <property type="project" value="UniProtKB-ARBA"/>
</dbReference>
<dbReference type="EMBL" id="KQ947416">
    <property type="protein sequence ID" value="KUJ16607.1"/>
    <property type="molecule type" value="Genomic_DNA"/>
</dbReference>
<evidence type="ECO:0000313" key="11">
    <source>
        <dbReference type="EMBL" id="KUJ16607.1"/>
    </source>
</evidence>
<feature type="binding site" evidence="7">
    <location>
        <position position="183"/>
    </location>
    <ligand>
        <name>Zn(2+)</name>
        <dbReference type="ChEBI" id="CHEBI:29105"/>
        <label>2</label>
    </ligand>
</feature>
<feature type="binding site" evidence="7">
    <location>
        <position position="218"/>
    </location>
    <ligand>
        <name>Zn(2+)</name>
        <dbReference type="ChEBI" id="CHEBI:29105"/>
        <label>2</label>
    </ligand>
</feature>
<evidence type="ECO:0000256" key="8">
    <source>
        <dbReference type="SAM" id="MobiDB-lite"/>
    </source>
</evidence>
<dbReference type="SUPFAM" id="SSF55031">
    <property type="entry name" value="Bacterial exopeptidase dimerisation domain"/>
    <property type="match status" value="1"/>
</dbReference>
<dbReference type="CDD" id="cd05674">
    <property type="entry name" value="M20_yscS"/>
    <property type="match status" value="1"/>
</dbReference>
<dbReference type="GO" id="GO:0051603">
    <property type="term" value="P:proteolysis involved in protein catabolic process"/>
    <property type="evidence" value="ECO:0007669"/>
    <property type="project" value="TreeGrafter"/>
</dbReference>
<evidence type="ECO:0000256" key="2">
    <source>
        <dbReference type="ARBA" id="ARBA00022670"/>
    </source>
</evidence>
<feature type="active site" description="Proton acceptor" evidence="6">
    <location>
        <position position="252"/>
    </location>
</feature>
<name>A0A194XA10_MOLSC</name>
<evidence type="ECO:0000256" key="9">
    <source>
        <dbReference type="SAM" id="Phobius"/>
    </source>
</evidence>
<evidence type="ECO:0000256" key="4">
    <source>
        <dbReference type="ARBA" id="ARBA00022801"/>
    </source>
</evidence>
<feature type="domain" description="Peptidase M20 dimerisation" evidence="10">
    <location>
        <begin position="301"/>
        <end position="453"/>
    </location>
</feature>
<dbReference type="InterPro" id="IPR011650">
    <property type="entry name" value="Peptidase_M20_dimer"/>
</dbReference>
<dbReference type="GO" id="GO:0000328">
    <property type="term" value="C:fungal-type vacuole lumen"/>
    <property type="evidence" value="ECO:0007669"/>
    <property type="project" value="TreeGrafter"/>
</dbReference>
<dbReference type="Gene3D" id="1.10.150.900">
    <property type="match status" value="1"/>
</dbReference>
<gene>
    <name evidence="11" type="ORF">LY89DRAFT_585974</name>
</gene>
<dbReference type="GO" id="GO:0043604">
    <property type="term" value="P:amide biosynthetic process"/>
    <property type="evidence" value="ECO:0007669"/>
    <property type="project" value="UniProtKB-ARBA"/>
</dbReference>
<evidence type="ECO:0000259" key="10">
    <source>
        <dbReference type="Pfam" id="PF07687"/>
    </source>
</evidence>
<comment type="similarity">
    <text evidence="1">Belongs to the peptidase M20A family.</text>
</comment>
<proteinExistence type="inferred from homology"/>
<dbReference type="Proteomes" id="UP000070700">
    <property type="component" value="Unassembled WGS sequence"/>
</dbReference>
<evidence type="ECO:0000256" key="7">
    <source>
        <dbReference type="PIRSR" id="PIRSR037217-2"/>
    </source>
</evidence>
<keyword evidence="4" id="KW-0378">Hydrolase</keyword>
<evidence type="ECO:0000256" key="1">
    <source>
        <dbReference type="ARBA" id="ARBA00006247"/>
    </source>
</evidence>